<keyword evidence="4 5" id="KW-0975">Bacterial flagellum</keyword>
<dbReference type="InterPro" id="IPR001029">
    <property type="entry name" value="Flagellin_N"/>
</dbReference>
<dbReference type="PANTHER" id="PTHR42792:SF2">
    <property type="entry name" value="FLAGELLIN"/>
    <property type="match status" value="1"/>
</dbReference>
<reference evidence="8" key="1">
    <citation type="submission" date="2021-04" db="EMBL/GenBank/DDBJ databases">
        <title>Difference and commonality of drug resistance evolution in various bacteria. and drug sensitivity profiles.</title>
        <authorList>
            <person name="Maeda T."/>
            <person name="Shibai A."/>
            <person name="Kawada K."/>
            <person name="Kotani H."/>
            <person name="Tarusawa Y."/>
            <person name="Tanabe K."/>
            <person name="Furusawa C."/>
        </authorList>
    </citation>
    <scope>NUCLEOTIDE SEQUENCE</scope>
    <source>
        <strain evidence="8">JCM 8580</strain>
    </source>
</reference>
<evidence type="ECO:0000256" key="3">
    <source>
        <dbReference type="ARBA" id="ARBA00022525"/>
    </source>
</evidence>
<feature type="domain" description="Flagellin C-terminal" evidence="7">
    <location>
        <begin position="216"/>
        <end position="300"/>
    </location>
</feature>
<evidence type="ECO:0000256" key="5">
    <source>
        <dbReference type="RuleBase" id="RU362073"/>
    </source>
</evidence>
<keyword evidence="3 5" id="KW-0964">Secreted</keyword>
<dbReference type="NCBIfam" id="NF033376">
    <property type="entry name" value="lat_flg_LafA_1"/>
    <property type="match status" value="1"/>
</dbReference>
<dbReference type="AlphaFoldDB" id="A0AA86JCC2"/>
<dbReference type="PANTHER" id="PTHR42792">
    <property type="entry name" value="FLAGELLIN"/>
    <property type="match status" value="1"/>
</dbReference>
<accession>A0AA86JCC2</accession>
<evidence type="ECO:0000259" key="6">
    <source>
        <dbReference type="Pfam" id="PF00669"/>
    </source>
</evidence>
<dbReference type="GO" id="GO:0005198">
    <property type="term" value="F:structural molecule activity"/>
    <property type="evidence" value="ECO:0007669"/>
    <property type="project" value="UniProtKB-UniRule"/>
</dbReference>
<keyword evidence="8" id="KW-0282">Flagellum</keyword>
<dbReference type="Pfam" id="PF00700">
    <property type="entry name" value="Flagellin_C"/>
    <property type="match status" value="1"/>
</dbReference>
<dbReference type="GO" id="GO:0005576">
    <property type="term" value="C:extracellular region"/>
    <property type="evidence" value="ECO:0007669"/>
    <property type="project" value="UniProtKB-SubCell"/>
</dbReference>
<evidence type="ECO:0000313" key="9">
    <source>
        <dbReference type="Proteomes" id="UP000682928"/>
    </source>
</evidence>
<dbReference type="GO" id="GO:0009288">
    <property type="term" value="C:bacterial-type flagellum"/>
    <property type="evidence" value="ECO:0007669"/>
    <property type="project" value="UniProtKB-SubCell"/>
</dbReference>
<dbReference type="Gene3D" id="6.10.10.10">
    <property type="entry name" value="Flagellar export chaperone, C-terminal domain"/>
    <property type="match status" value="1"/>
</dbReference>
<dbReference type="InterPro" id="IPR042187">
    <property type="entry name" value="Flagellin_C_sub2"/>
</dbReference>
<protein>
    <recommendedName>
        <fullName evidence="5">Flagellin</fullName>
    </recommendedName>
</protein>
<dbReference type="Proteomes" id="UP000682928">
    <property type="component" value="Chromosome"/>
</dbReference>
<dbReference type="InterPro" id="IPR001492">
    <property type="entry name" value="Flagellin"/>
</dbReference>
<dbReference type="Pfam" id="PF00669">
    <property type="entry name" value="Flagellin_N"/>
    <property type="match status" value="1"/>
</dbReference>
<dbReference type="SUPFAM" id="SSF64518">
    <property type="entry name" value="Phase 1 flagellin"/>
    <property type="match status" value="1"/>
</dbReference>
<evidence type="ECO:0000256" key="1">
    <source>
        <dbReference type="ARBA" id="ARBA00002270"/>
    </source>
</evidence>
<name>A0AA86JCC2_9ENTR</name>
<keyword evidence="8" id="KW-0966">Cell projection</keyword>
<proteinExistence type="inferred from homology"/>
<dbReference type="RefSeq" id="WP_088220016.1">
    <property type="nucleotide sequence ID" value="NZ_AP024590.1"/>
</dbReference>
<dbReference type="InterPro" id="IPR046358">
    <property type="entry name" value="Flagellin_C"/>
</dbReference>
<dbReference type="EMBL" id="AP024590">
    <property type="protein sequence ID" value="BCU56484.1"/>
    <property type="molecule type" value="Genomic_DNA"/>
</dbReference>
<evidence type="ECO:0000313" key="8">
    <source>
        <dbReference type="EMBL" id="BCU56484.1"/>
    </source>
</evidence>
<sequence length="301" mass="31244">MLSINTNAASMAAVNAINKSNASLSQSMERLATGNRINSSADDAAGKQIANRLTAQSDGMAVAQRNIADATAMLQTADGTFDEMNDILGRMKDLATQAANGTYSDDDRAAMQSEFDELGQEMSDMMQNTTYGGTNLFNKSASGLFTQASGVTFQVGSEATDQMTVNISSQVDALTTSLSALSASFADDFGTDGTGGGTGASGSELMSSASATAAIDSIQSVMSDVGKIQSTLGASINRLNDTANNLQSMQDNTNVAIGNIMDTDYATEASNMSKEQVLMQTSITMLKQSNSMSGMVSSLLQ</sequence>
<keyword evidence="8" id="KW-0969">Cilium</keyword>
<gene>
    <name evidence="8" type="primary">lafA</name>
    <name evidence="8" type="ORF">ENKO_30780</name>
</gene>
<dbReference type="PRINTS" id="PR00207">
    <property type="entry name" value="FLAGELLIN"/>
</dbReference>
<organism evidence="8 9">
    <name type="scientific">Enterobacter kobei</name>
    <dbReference type="NCBI Taxonomy" id="208224"/>
    <lineage>
        <taxon>Bacteria</taxon>
        <taxon>Pseudomonadati</taxon>
        <taxon>Pseudomonadota</taxon>
        <taxon>Gammaproteobacteria</taxon>
        <taxon>Enterobacterales</taxon>
        <taxon>Enterobacteriaceae</taxon>
        <taxon>Enterobacter</taxon>
        <taxon>Enterobacter cloacae complex</taxon>
    </lineage>
</organism>
<feature type="domain" description="Flagellin N-terminal" evidence="6">
    <location>
        <begin position="4"/>
        <end position="140"/>
    </location>
</feature>
<evidence type="ECO:0000259" key="7">
    <source>
        <dbReference type="Pfam" id="PF00700"/>
    </source>
</evidence>
<evidence type="ECO:0000256" key="2">
    <source>
        <dbReference type="ARBA" id="ARBA00005709"/>
    </source>
</evidence>
<comment type="subcellular location">
    <subcellularLocation>
        <location evidence="5">Secreted</location>
    </subcellularLocation>
    <subcellularLocation>
        <location evidence="5">Bacterial flagellum</location>
    </subcellularLocation>
</comment>
<dbReference type="Gene3D" id="1.20.1330.10">
    <property type="entry name" value="f41 fragment of flagellin, N-terminal domain"/>
    <property type="match status" value="1"/>
</dbReference>
<comment type="function">
    <text evidence="1 5">Flagellin is the subunit protein which polymerizes to form the filaments of bacterial flagella.</text>
</comment>
<comment type="similarity">
    <text evidence="2 5">Belongs to the bacterial flagellin family.</text>
</comment>
<evidence type="ECO:0000256" key="4">
    <source>
        <dbReference type="ARBA" id="ARBA00023143"/>
    </source>
</evidence>